<dbReference type="Pfam" id="PF21088">
    <property type="entry name" value="MS_channel_1st"/>
    <property type="match status" value="1"/>
</dbReference>
<dbReference type="InterPro" id="IPR011066">
    <property type="entry name" value="MscS_channel_C_sf"/>
</dbReference>
<gene>
    <name evidence="12" type="ORF">C2E16_09100</name>
</gene>
<evidence type="ECO:0000259" key="9">
    <source>
        <dbReference type="Pfam" id="PF00924"/>
    </source>
</evidence>
<evidence type="ECO:0000256" key="6">
    <source>
        <dbReference type="ARBA" id="ARBA00023136"/>
    </source>
</evidence>
<dbReference type="InterPro" id="IPR049142">
    <property type="entry name" value="MS_channel_1st"/>
</dbReference>
<comment type="similarity">
    <text evidence="2">Belongs to the MscS (TC 1.A.23) family.</text>
</comment>
<protein>
    <submittedName>
        <fullName evidence="12">Mechanosensitive ion channel family protein</fullName>
    </submittedName>
</protein>
<evidence type="ECO:0000256" key="3">
    <source>
        <dbReference type="ARBA" id="ARBA00022475"/>
    </source>
</evidence>
<dbReference type="Gene3D" id="2.30.30.60">
    <property type="match status" value="1"/>
</dbReference>
<feature type="domain" description="Mechanosensitive ion channel MscS" evidence="9">
    <location>
        <begin position="183"/>
        <end position="250"/>
    </location>
</feature>
<dbReference type="PANTHER" id="PTHR30566:SF25">
    <property type="entry name" value="INNER MEMBRANE PROTEIN"/>
    <property type="match status" value="1"/>
</dbReference>
<keyword evidence="13" id="KW-1185">Reference proteome</keyword>
<dbReference type="PANTHER" id="PTHR30566">
    <property type="entry name" value="YNAI-RELATED MECHANOSENSITIVE ION CHANNEL"/>
    <property type="match status" value="1"/>
</dbReference>
<feature type="domain" description="Mechanosensitive ion channel MscS C-terminal" evidence="10">
    <location>
        <begin position="257"/>
        <end position="339"/>
    </location>
</feature>
<evidence type="ECO:0000256" key="8">
    <source>
        <dbReference type="SAM" id="Phobius"/>
    </source>
</evidence>
<feature type="transmembrane region" description="Helical" evidence="8">
    <location>
        <begin position="98"/>
        <end position="120"/>
    </location>
</feature>
<name>A0ABM6RZP1_9GAMM</name>
<evidence type="ECO:0000259" key="11">
    <source>
        <dbReference type="Pfam" id="PF21088"/>
    </source>
</evidence>
<dbReference type="InterPro" id="IPR006685">
    <property type="entry name" value="MscS_channel_2nd"/>
</dbReference>
<dbReference type="RefSeq" id="WP_038626557.1">
    <property type="nucleotide sequence ID" value="NZ_CP026378.1"/>
</dbReference>
<evidence type="ECO:0000259" key="10">
    <source>
        <dbReference type="Pfam" id="PF21082"/>
    </source>
</evidence>
<dbReference type="EMBL" id="CP026378">
    <property type="protein sequence ID" value="AUY25048.1"/>
    <property type="molecule type" value="Genomic_DNA"/>
</dbReference>
<feature type="transmembrane region" description="Helical" evidence="8">
    <location>
        <begin position="161"/>
        <end position="181"/>
    </location>
</feature>
<dbReference type="Pfam" id="PF00924">
    <property type="entry name" value="MS_channel_2nd"/>
    <property type="match status" value="1"/>
</dbReference>
<keyword evidence="3" id="KW-1003">Cell membrane</keyword>
<sequence length="382" mass="43221">MEDILSDQTLSLLTNQSFWINTAIVVGGTLIIYWVLRSLIAFISTRLGRFSEHHSSRFYNIAVEMLRTTSRLLLFIFSLLIAIKFIDLPATWRSAVDHGWFIALIFQFALWLDCGVRLWLRNMLRDPTHVRNPVTMVILGIMLRVFIWAIILLAILSNMGVNITALVASLGVGGIAVALAIQTVLSDVFASLAIGIDKPFEIGDFIVFGDVAGSIEHIGLKTTRIRSLSGEQIVCSNAILLQQTIHNYKRMQERRIQFRFGISYHTPAEKARQIGGIVKEIIQGVEQTRFDRAHFLSFDVSQLTYEVIYYVTDADYNKYMDIQQEINLQLMERLAALDVHFAFPIRHVQFTGGILPEVNVADSASNEEGENKSPASKRQMVR</sequence>
<proteinExistence type="inferred from homology"/>
<dbReference type="SUPFAM" id="SSF82861">
    <property type="entry name" value="Mechanosensitive channel protein MscS (YggB), transmembrane region"/>
    <property type="match status" value="1"/>
</dbReference>
<dbReference type="InterPro" id="IPR023408">
    <property type="entry name" value="MscS_beta-dom_sf"/>
</dbReference>
<keyword evidence="4 8" id="KW-0812">Transmembrane</keyword>
<dbReference type="Proteomes" id="UP000237673">
    <property type="component" value="Chromosome"/>
</dbReference>
<feature type="transmembrane region" description="Helical" evidence="8">
    <location>
        <begin position="132"/>
        <end position="155"/>
    </location>
</feature>
<evidence type="ECO:0000256" key="5">
    <source>
        <dbReference type="ARBA" id="ARBA00022989"/>
    </source>
</evidence>
<dbReference type="InterPro" id="IPR010920">
    <property type="entry name" value="LSM_dom_sf"/>
</dbReference>
<dbReference type="Pfam" id="PF21082">
    <property type="entry name" value="MS_channel_3rd"/>
    <property type="match status" value="1"/>
</dbReference>
<comment type="subcellular location">
    <subcellularLocation>
        <location evidence="1">Cell membrane</location>
        <topology evidence="1">Multi-pass membrane protein</topology>
    </subcellularLocation>
</comment>
<keyword evidence="5 8" id="KW-1133">Transmembrane helix</keyword>
<evidence type="ECO:0000313" key="12">
    <source>
        <dbReference type="EMBL" id="AUY25048.1"/>
    </source>
</evidence>
<evidence type="ECO:0000256" key="4">
    <source>
        <dbReference type="ARBA" id="ARBA00022692"/>
    </source>
</evidence>
<organism evidence="12 13">
    <name type="scientific">Mixta calida</name>
    <dbReference type="NCBI Taxonomy" id="665913"/>
    <lineage>
        <taxon>Bacteria</taxon>
        <taxon>Pseudomonadati</taxon>
        <taxon>Pseudomonadota</taxon>
        <taxon>Gammaproteobacteria</taxon>
        <taxon>Enterobacterales</taxon>
        <taxon>Erwiniaceae</taxon>
        <taxon>Mixta</taxon>
    </lineage>
</organism>
<feature type="transmembrane region" description="Helical" evidence="8">
    <location>
        <begin position="72"/>
        <end position="92"/>
    </location>
</feature>
<dbReference type="GeneID" id="84633356"/>
<dbReference type="InterPro" id="IPR011014">
    <property type="entry name" value="MscS_channel_TM-2"/>
</dbReference>
<evidence type="ECO:0000256" key="1">
    <source>
        <dbReference type="ARBA" id="ARBA00004651"/>
    </source>
</evidence>
<reference evidence="12 13" key="1">
    <citation type="submission" date="2018-01" db="EMBL/GenBank/DDBJ databases">
        <title>Complete and assembled Genome of Pantoea calida DSM22759T.</title>
        <authorList>
            <person name="Stevens M.J.A."/>
            <person name="Zurfluh K."/>
            <person name="Stephan R."/>
        </authorList>
    </citation>
    <scope>NUCLEOTIDE SEQUENCE [LARGE SCALE GENOMIC DNA]</scope>
    <source>
        <strain evidence="12 13">DSM 22759</strain>
    </source>
</reference>
<evidence type="ECO:0000256" key="2">
    <source>
        <dbReference type="ARBA" id="ARBA00008017"/>
    </source>
</evidence>
<dbReference type="Gene3D" id="1.10.287.1260">
    <property type="match status" value="1"/>
</dbReference>
<dbReference type="SUPFAM" id="SSF82689">
    <property type="entry name" value="Mechanosensitive channel protein MscS (YggB), C-terminal domain"/>
    <property type="match status" value="1"/>
</dbReference>
<evidence type="ECO:0000313" key="13">
    <source>
        <dbReference type="Proteomes" id="UP000237673"/>
    </source>
</evidence>
<feature type="domain" description="Mechanosensitive ion channel transmembrane helices 2/3" evidence="11">
    <location>
        <begin position="143"/>
        <end position="182"/>
    </location>
</feature>
<accession>A0ABM6RZP1</accession>
<evidence type="ECO:0000256" key="7">
    <source>
        <dbReference type="SAM" id="MobiDB-lite"/>
    </source>
</evidence>
<feature type="region of interest" description="Disordered" evidence="7">
    <location>
        <begin position="362"/>
        <end position="382"/>
    </location>
</feature>
<dbReference type="SUPFAM" id="SSF50182">
    <property type="entry name" value="Sm-like ribonucleoproteins"/>
    <property type="match status" value="1"/>
</dbReference>
<feature type="transmembrane region" description="Helical" evidence="8">
    <location>
        <begin position="18"/>
        <end position="36"/>
    </location>
</feature>
<dbReference type="InterPro" id="IPR049278">
    <property type="entry name" value="MS_channel_C"/>
</dbReference>
<dbReference type="Gene3D" id="3.30.70.100">
    <property type="match status" value="1"/>
</dbReference>
<keyword evidence="6 8" id="KW-0472">Membrane</keyword>